<dbReference type="Pfam" id="PF24986">
    <property type="entry name" value="PRC_RimM"/>
    <property type="match status" value="1"/>
</dbReference>
<organism evidence="9 10">
    <name type="scientific">Ochrobactrum soli</name>
    <dbReference type="NCBI Taxonomy" id="2448455"/>
    <lineage>
        <taxon>Bacteria</taxon>
        <taxon>Pseudomonadati</taxon>
        <taxon>Pseudomonadota</taxon>
        <taxon>Alphaproteobacteria</taxon>
        <taxon>Hyphomicrobiales</taxon>
        <taxon>Brucellaceae</taxon>
        <taxon>Brucella/Ochrobactrum group</taxon>
        <taxon>Ochrobactrum</taxon>
    </lineage>
</organism>
<evidence type="ECO:0000256" key="2">
    <source>
        <dbReference type="ARBA" id="ARBA00022517"/>
    </source>
</evidence>
<dbReference type="InterPro" id="IPR002676">
    <property type="entry name" value="RimM_N"/>
</dbReference>
<dbReference type="PANTHER" id="PTHR33692">
    <property type="entry name" value="RIBOSOME MATURATION FACTOR RIMM"/>
    <property type="match status" value="1"/>
</dbReference>
<comment type="similarity">
    <text evidence="5">Belongs to the RimM family.</text>
</comment>
<dbReference type="Gene3D" id="2.30.30.240">
    <property type="entry name" value="PRC-barrel domain"/>
    <property type="match status" value="1"/>
</dbReference>
<dbReference type="GO" id="GO:0005840">
    <property type="term" value="C:ribosome"/>
    <property type="evidence" value="ECO:0007669"/>
    <property type="project" value="InterPro"/>
</dbReference>
<dbReference type="GO" id="GO:0006364">
    <property type="term" value="P:rRNA processing"/>
    <property type="evidence" value="ECO:0007669"/>
    <property type="project" value="UniProtKB-UniRule"/>
</dbReference>
<evidence type="ECO:0000313" key="10">
    <source>
        <dbReference type="Proteomes" id="UP000246073"/>
    </source>
</evidence>
<dbReference type="Proteomes" id="UP000246073">
    <property type="component" value="Unassembled WGS sequence"/>
</dbReference>
<dbReference type="SUPFAM" id="SSF50346">
    <property type="entry name" value="PRC-barrel domain"/>
    <property type="match status" value="1"/>
</dbReference>
<evidence type="ECO:0000313" key="9">
    <source>
        <dbReference type="EMBL" id="SPL66588.1"/>
    </source>
</evidence>
<dbReference type="NCBIfam" id="TIGR02273">
    <property type="entry name" value="16S_RimM"/>
    <property type="match status" value="1"/>
</dbReference>
<accession>A0A2P9HR69</accession>
<dbReference type="AlphaFoldDB" id="A0A2P9HR69"/>
<comment type="domain">
    <text evidence="5">The PRC barrel domain binds ribosomal protein uS19.</text>
</comment>
<dbReference type="GO" id="GO:0042274">
    <property type="term" value="P:ribosomal small subunit biogenesis"/>
    <property type="evidence" value="ECO:0007669"/>
    <property type="project" value="UniProtKB-UniRule"/>
</dbReference>
<dbReference type="PANTHER" id="PTHR33692:SF1">
    <property type="entry name" value="RIBOSOME MATURATION FACTOR RIMM"/>
    <property type="match status" value="1"/>
</dbReference>
<name>A0A2P9HR69_9HYPH</name>
<evidence type="ECO:0000256" key="3">
    <source>
        <dbReference type="ARBA" id="ARBA00022552"/>
    </source>
</evidence>
<dbReference type="SUPFAM" id="SSF50447">
    <property type="entry name" value="Translation proteins"/>
    <property type="match status" value="1"/>
</dbReference>
<evidence type="ECO:0000256" key="1">
    <source>
        <dbReference type="ARBA" id="ARBA00022490"/>
    </source>
</evidence>
<dbReference type="InterPro" id="IPR036976">
    <property type="entry name" value="RimM_N_sf"/>
</dbReference>
<evidence type="ECO:0000259" key="8">
    <source>
        <dbReference type="Pfam" id="PF24986"/>
    </source>
</evidence>
<dbReference type="Gene3D" id="2.40.30.60">
    <property type="entry name" value="RimM"/>
    <property type="match status" value="1"/>
</dbReference>
<comment type="subunit">
    <text evidence="5">Binds ribosomal protein uS19.</text>
</comment>
<evidence type="ECO:0000259" key="7">
    <source>
        <dbReference type="Pfam" id="PF01782"/>
    </source>
</evidence>
<keyword evidence="1 5" id="KW-0963">Cytoplasm</keyword>
<evidence type="ECO:0000256" key="5">
    <source>
        <dbReference type="HAMAP-Rule" id="MF_00014"/>
    </source>
</evidence>
<feature type="region of interest" description="Disordered" evidence="6">
    <location>
        <begin position="231"/>
        <end position="250"/>
    </location>
</feature>
<keyword evidence="3 5" id="KW-0698">rRNA processing</keyword>
<sequence length="250" mass="27160">MSGRGYRLVAFDASIGDFAETVHFSWRFGLNSLSDRLISSAYRSDCRDDAPESRSGATMPRPENPIQLAIVGAAHGIRGEVRIKTFTEDPLSIGDYGLLYDEQGKGYEILEARAAKTVVIVRLKGVNDRNAAEALNGTALYIDRSQLPDDDLDDDEFFQTDLIGLAAIDADGKSYGIVSAVFDFGGGDIIELSEKGKRPMLIPFTEAAVPEIDFEKGTILVEPFAAGLIADEDDNPLKGGNQPKKRPKKS</sequence>
<dbReference type="Pfam" id="PF01782">
    <property type="entry name" value="RimM"/>
    <property type="match status" value="1"/>
</dbReference>
<keyword evidence="2 5" id="KW-0690">Ribosome biogenesis</keyword>
<dbReference type="EMBL" id="OOFM01000005">
    <property type="protein sequence ID" value="SPL66588.1"/>
    <property type="molecule type" value="Genomic_DNA"/>
</dbReference>
<gene>
    <name evidence="5" type="primary">rimM</name>
    <name evidence="9" type="ORF">OHAE_2455</name>
</gene>
<dbReference type="InterPro" id="IPR009000">
    <property type="entry name" value="Transl_B-barrel_sf"/>
</dbReference>
<dbReference type="GO" id="GO:0005737">
    <property type="term" value="C:cytoplasm"/>
    <property type="evidence" value="ECO:0007669"/>
    <property type="project" value="UniProtKB-SubCell"/>
</dbReference>
<dbReference type="InterPro" id="IPR011961">
    <property type="entry name" value="RimM"/>
</dbReference>
<feature type="domain" description="RimM N-terminal" evidence="7">
    <location>
        <begin position="68"/>
        <end position="146"/>
    </location>
</feature>
<protein>
    <recommendedName>
        <fullName evidence="5">Ribosome maturation factor RimM</fullName>
    </recommendedName>
</protein>
<dbReference type="HAMAP" id="MF_00014">
    <property type="entry name" value="Ribosome_mat_RimM"/>
    <property type="match status" value="1"/>
</dbReference>
<reference evidence="10" key="1">
    <citation type="submission" date="2017-12" db="EMBL/GenBank/DDBJ databases">
        <authorList>
            <person name="Diaz M."/>
        </authorList>
    </citation>
    <scope>NUCLEOTIDE SEQUENCE [LARGE SCALE GENOMIC DNA]</scope>
    <source>
        <strain evidence="10">FI11154</strain>
    </source>
</reference>
<proteinExistence type="inferred from homology"/>
<dbReference type="InterPro" id="IPR011033">
    <property type="entry name" value="PRC_barrel-like_sf"/>
</dbReference>
<feature type="domain" description="Ribosome maturation factor RimM PRC barrel" evidence="8">
    <location>
        <begin position="160"/>
        <end position="223"/>
    </location>
</feature>
<comment type="subcellular location">
    <subcellularLocation>
        <location evidence="5">Cytoplasm</location>
    </subcellularLocation>
</comment>
<dbReference type="InterPro" id="IPR056792">
    <property type="entry name" value="PRC_RimM"/>
</dbReference>
<evidence type="ECO:0000256" key="6">
    <source>
        <dbReference type="SAM" id="MobiDB-lite"/>
    </source>
</evidence>
<comment type="function">
    <text evidence="5">An accessory protein needed during the final step in the assembly of 30S ribosomal subunit, possibly for assembly of the head region. Essential for efficient processing of 16S rRNA. May be needed both before and after RbfA during the maturation of 16S rRNA. It has affinity for free ribosomal 30S subunits but not for 70S ribosomes.</text>
</comment>
<keyword evidence="4 5" id="KW-0143">Chaperone</keyword>
<evidence type="ECO:0000256" key="4">
    <source>
        <dbReference type="ARBA" id="ARBA00023186"/>
    </source>
</evidence>
<dbReference type="GO" id="GO:0043022">
    <property type="term" value="F:ribosome binding"/>
    <property type="evidence" value="ECO:0007669"/>
    <property type="project" value="InterPro"/>
</dbReference>